<dbReference type="InterPro" id="IPR003892">
    <property type="entry name" value="CUE"/>
</dbReference>
<name>A0A0A9G9I9_ARUDO</name>
<evidence type="ECO:0000256" key="1">
    <source>
        <dbReference type="SAM" id="MobiDB-lite"/>
    </source>
</evidence>
<feature type="domain" description="CUE" evidence="2">
    <location>
        <begin position="2"/>
        <end position="45"/>
    </location>
</feature>
<sequence>MDPLALAKLVFSMFPNVSTDFIDELLKANEFDMNLTIDMLHELNSQDMLHDDAELGLPTTPDVNDLHDALGLASGDNHHDEVSEICSNLNQALQNDKSATTSDVDSVLPKTNYPHDDLGLPDDDKSAGTSVAK</sequence>
<organism evidence="3">
    <name type="scientific">Arundo donax</name>
    <name type="common">Giant reed</name>
    <name type="synonym">Donax arundinaceus</name>
    <dbReference type="NCBI Taxonomy" id="35708"/>
    <lineage>
        <taxon>Eukaryota</taxon>
        <taxon>Viridiplantae</taxon>
        <taxon>Streptophyta</taxon>
        <taxon>Embryophyta</taxon>
        <taxon>Tracheophyta</taxon>
        <taxon>Spermatophyta</taxon>
        <taxon>Magnoliopsida</taxon>
        <taxon>Liliopsida</taxon>
        <taxon>Poales</taxon>
        <taxon>Poaceae</taxon>
        <taxon>PACMAD clade</taxon>
        <taxon>Arundinoideae</taxon>
        <taxon>Arundineae</taxon>
        <taxon>Arundo</taxon>
    </lineage>
</organism>
<reference evidence="3" key="2">
    <citation type="journal article" date="2015" name="Data Brief">
        <title>Shoot transcriptome of the giant reed, Arundo donax.</title>
        <authorList>
            <person name="Barrero R.A."/>
            <person name="Guerrero F.D."/>
            <person name="Moolhuijzen P."/>
            <person name="Goolsby J.A."/>
            <person name="Tidwell J."/>
            <person name="Bellgard S.E."/>
            <person name="Bellgard M.I."/>
        </authorList>
    </citation>
    <scope>NUCLEOTIDE SEQUENCE</scope>
    <source>
        <tissue evidence="3">Shoot tissue taken approximately 20 cm above the soil surface</tissue>
    </source>
</reference>
<dbReference type="GO" id="GO:0043130">
    <property type="term" value="F:ubiquitin binding"/>
    <property type="evidence" value="ECO:0007669"/>
    <property type="project" value="InterPro"/>
</dbReference>
<dbReference type="EMBL" id="GBRH01177807">
    <property type="protein sequence ID" value="JAE20089.1"/>
    <property type="molecule type" value="Transcribed_RNA"/>
</dbReference>
<protein>
    <recommendedName>
        <fullName evidence="2">CUE domain-containing protein</fullName>
    </recommendedName>
</protein>
<dbReference type="InterPro" id="IPR041806">
    <property type="entry name" value="CID5/6/7_CUE"/>
</dbReference>
<feature type="compositionally biased region" description="Basic and acidic residues" evidence="1">
    <location>
        <begin position="113"/>
        <end position="126"/>
    </location>
</feature>
<dbReference type="CDD" id="cd14371">
    <property type="entry name" value="CUE_CID7_like"/>
    <property type="match status" value="1"/>
</dbReference>
<reference evidence="3" key="1">
    <citation type="submission" date="2014-09" db="EMBL/GenBank/DDBJ databases">
        <authorList>
            <person name="Magalhaes I.L.F."/>
            <person name="Oliveira U."/>
            <person name="Santos F.R."/>
            <person name="Vidigal T.H.D.A."/>
            <person name="Brescovit A.D."/>
            <person name="Santos A.J."/>
        </authorList>
    </citation>
    <scope>NUCLEOTIDE SEQUENCE</scope>
    <source>
        <tissue evidence="3">Shoot tissue taken approximately 20 cm above the soil surface</tissue>
    </source>
</reference>
<dbReference type="PROSITE" id="PS51140">
    <property type="entry name" value="CUE"/>
    <property type="match status" value="1"/>
</dbReference>
<dbReference type="Pfam" id="PF02845">
    <property type="entry name" value="CUE"/>
    <property type="match status" value="1"/>
</dbReference>
<accession>A0A0A9G9I9</accession>
<proteinExistence type="predicted"/>
<dbReference type="AlphaFoldDB" id="A0A0A9G9I9"/>
<dbReference type="InterPro" id="IPR009060">
    <property type="entry name" value="UBA-like_sf"/>
</dbReference>
<evidence type="ECO:0000313" key="3">
    <source>
        <dbReference type="EMBL" id="JAE20089.1"/>
    </source>
</evidence>
<dbReference type="SUPFAM" id="SSF46934">
    <property type="entry name" value="UBA-like"/>
    <property type="match status" value="1"/>
</dbReference>
<evidence type="ECO:0000259" key="2">
    <source>
        <dbReference type="PROSITE" id="PS51140"/>
    </source>
</evidence>
<dbReference type="Gene3D" id="1.10.8.10">
    <property type="entry name" value="DNA helicase RuvA subunit, C-terminal domain"/>
    <property type="match status" value="1"/>
</dbReference>
<feature type="region of interest" description="Disordered" evidence="1">
    <location>
        <begin position="96"/>
        <end position="133"/>
    </location>
</feature>